<evidence type="ECO:0008006" key="3">
    <source>
        <dbReference type="Google" id="ProtNLM"/>
    </source>
</evidence>
<keyword evidence="2" id="KW-1185">Reference proteome</keyword>
<sequence length="142" mass="16808">MLVKYVRATDTPNWLYSFTELWSVLEQICCIQSGQDHKKIVERVSTLYEDKAHTKLMLDHLRVRRNNIIHKGYEEKSDTSERILFQLNRYVTQALWLIVSNGLEFSSKDEWVEFLDTTGSVEALRAKKIMLDKAIKFRRQDP</sequence>
<dbReference type="Proteomes" id="UP000266385">
    <property type="component" value="Unassembled WGS sequence"/>
</dbReference>
<gene>
    <name evidence="1" type="ORF">D1223_00665</name>
</gene>
<protein>
    <recommendedName>
        <fullName evidence="3">Apea-like HEPN domain-containing protein</fullName>
    </recommendedName>
</protein>
<accession>A0A399RMI0</accession>
<evidence type="ECO:0000313" key="1">
    <source>
        <dbReference type="EMBL" id="RIJ32408.1"/>
    </source>
</evidence>
<evidence type="ECO:0000313" key="2">
    <source>
        <dbReference type="Proteomes" id="UP000266385"/>
    </source>
</evidence>
<organism evidence="1 2">
    <name type="scientific">Henriciella mobilis</name>
    <dbReference type="NCBI Taxonomy" id="2305467"/>
    <lineage>
        <taxon>Bacteria</taxon>
        <taxon>Pseudomonadati</taxon>
        <taxon>Pseudomonadota</taxon>
        <taxon>Alphaproteobacteria</taxon>
        <taxon>Hyphomonadales</taxon>
        <taxon>Hyphomonadaceae</taxon>
        <taxon>Henriciella</taxon>
    </lineage>
</organism>
<proteinExistence type="predicted"/>
<dbReference type="AlphaFoldDB" id="A0A399RMI0"/>
<name>A0A399RMI0_9PROT</name>
<reference evidence="1 2" key="1">
    <citation type="submission" date="2018-08" db="EMBL/GenBank/DDBJ databases">
        <title>Henriciella mobilis sp. nov., isolated from seawater.</title>
        <authorList>
            <person name="Cheng H."/>
            <person name="Wu Y.-H."/>
            <person name="Xu X.-W."/>
            <person name="Guo L.-L."/>
        </authorList>
    </citation>
    <scope>NUCLEOTIDE SEQUENCE [LARGE SCALE GENOMIC DNA]</scope>
    <source>
        <strain evidence="1 2">JN25</strain>
    </source>
</reference>
<comment type="caution">
    <text evidence="1">The sequence shown here is derived from an EMBL/GenBank/DDBJ whole genome shotgun (WGS) entry which is preliminary data.</text>
</comment>
<dbReference type="EMBL" id="QWFX01000005">
    <property type="protein sequence ID" value="RIJ32408.1"/>
    <property type="molecule type" value="Genomic_DNA"/>
</dbReference>